<keyword evidence="1" id="KW-0472">Membrane</keyword>
<dbReference type="Proteomes" id="UP000509383">
    <property type="component" value="Chromosome"/>
</dbReference>
<sequence length="173" mass="18811">MSDVKLTEQEARSRSYPVQENMPVQQRLWLFERLGLWWMLLMVLLTLAGLFSKGVLSSHRISSAQGHLSVEYEGFLRNGATSVLVIDLQGQPGATLPLAIEGELLDGLTVESITPPVPGAATFESTGMRLQLLAGSDGHARVHLGIRADGVGLYRSEVRGGTGSVHLNQFIYP</sequence>
<keyword evidence="5" id="KW-1185">Reference proteome</keyword>
<organism evidence="2 4">
    <name type="scientific">Pseudomonas tohonis</name>
    <dbReference type="NCBI Taxonomy" id="2725477"/>
    <lineage>
        <taxon>Bacteria</taxon>
        <taxon>Pseudomonadati</taxon>
        <taxon>Pseudomonadota</taxon>
        <taxon>Gammaproteobacteria</taxon>
        <taxon>Pseudomonadales</taxon>
        <taxon>Pseudomonadaceae</taxon>
        <taxon>Pseudomonas</taxon>
    </lineage>
</organism>
<reference evidence="2 4" key="1">
    <citation type="submission" date="2020-05" db="EMBL/GenBank/DDBJ databases">
        <title>Characterization of novel class B3 metallo-beta-lactamase from novel Pseudomonas species.</title>
        <authorList>
            <person name="Yamada K."/>
            <person name="Aoki K."/>
            <person name="Ishii Y."/>
        </authorList>
    </citation>
    <scope>NUCLEOTIDE SEQUENCE [LARGE SCALE GENOMIC DNA]</scope>
    <source>
        <strain evidence="2 4">TUM18999</strain>
        <strain evidence="3 5">TUM20286</strain>
    </source>
</reference>
<dbReference type="KEGG" id="ptw:TUM18999_34100"/>
<dbReference type="EMBL" id="AP023189">
    <property type="protein sequence ID" value="BCG25219.1"/>
    <property type="molecule type" value="Genomic_DNA"/>
</dbReference>
<name>A0A6J4E7B7_9PSED</name>
<feature type="transmembrane region" description="Helical" evidence="1">
    <location>
        <begin position="36"/>
        <end position="56"/>
    </location>
</feature>
<evidence type="ECO:0000313" key="4">
    <source>
        <dbReference type="Proteomes" id="UP000509383"/>
    </source>
</evidence>
<dbReference type="Proteomes" id="UP001054892">
    <property type="component" value="Unassembled WGS sequence"/>
</dbReference>
<dbReference type="RefSeq" id="WP_173180278.1">
    <property type="nucleotide sequence ID" value="NZ_AP023189.1"/>
</dbReference>
<evidence type="ECO:0000313" key="3">
    <source>
        <dbReference type="EMBL" id="GJN54361.1"/>
    </source>
</evidence>
<protein>
    <submittedName>
        <fullName evidence="2">Uncharacterized protein</fullName>
    </submittedName>
</protein>
<keyword evidence="1" id="KW-1133">Transmembrane helix</keyword>
<gene>
    <name evidence="2" type="ORF">TUM18999_34100</name>
    <name evidence="3" type="ORF">TUM20286_41130</name>
</gene>
<evidence type="ECO:0000313" key="2">
    <source>
        <dbReference type="EMBL" id="BCG25219.1"/>
    </source>
</evidence>
<keyword evidence="1" id="KW-0812">Transmembrane</keyword>
<evidence type="ECO:0000256" key="1">
    <source>
        <dbReference type="SAM" id="Phobius"/>
    </source>
</evidence>
<dbReference type="EMBL" id="BQKM01000010">
    <property type="protein sequence ID" value="GJN54361.1"/>
    <property type="molecule type" value="Genomic_DNA"/>
</dbReference>
<proteinExistence type="predicted"/>
<evidence type="ECO:0000313" key="5">
    <source>
        <dbReference type="Proteomes" id="UP001054892"/>
    </source>
</evidence>
<accession>A0A6J4E7B7</accession>
<dbReference type="AlphaFoldDB" id="A0A6J4E7B7"/>